<keyword evidence="1" id="KW-1133">Transmembrane helix</keyword>
<feature type="transmembrane region" description="Helical" evidence="1">
    <location>
        <begin position="50"/>
        <end position="69"/>
    </location>
</feature>
<reference evidence="2 3" key="1">
    <citation type="submission" date="2016-09" db="EMBL/GenBank/DDBJ databases">
        <authorList>
            <person name="Capua I."/>
            <person name="De Benedictis P."/>
            <person name="Joannis T."/>
            <person name="Lombin L.H."/>
            <person name="Cattoli G."/>
        </authorList>
    </citation>
    <scope>NUCLEOTIDE SEQUENCE [LARGE SCALE GENOMIC DNA]</scope>
    <source>
        <strain evidence="2 3">GluBS11</strain>
    </source>
</reference>
<dbReference type="Pfam" id="PF12650">
    <property type="entry name" value="DUF3784"/>
    <property type="match status" value="1"/>
</dbReference>
<sequence length="110" mass="12132">MNGPIWLGWIIVILFAVMSILILSGKGNFLIAGYNTASKEEKEKYNIKRLNHIVGGGLSLITILLAVLICFEGELPKYLQWLFPGGYLTIIALILILSNTIGKKKQVSIS</sequence>
<organism evidence="2 3">
    <name type="scientific">Anaerobium acetethylicum</name>
    <dbReference type="NCBI Taxonomy" id="1619234"/>
    <lineage>
        <taxon>Bacteria</taxon>
        <taxon>Bacillati</taxon>
        <taxon>Bacillota</taxon>
        <taxon>Clostridia</taxon>
        <taxon>Lachnospirales</taxon>
        <taxon>Lachnospiraceae</taxon>
        <taxon>Anaerobium</taxon>
    </lineage>
</organism>
<dbReference type="Proteomes" id="UP000199315">
    <property type="component" value="Unassembled WGS sequence"/>
</dbReference>
<gene>
    <name evidence="2" type="ORF">SAMN05421730_100932</name>
</gene>
<evidence type="ECO:0000256" key="1">
    <source>
        <dbReference type="SAM" id="Phobius"/>
    </source>
</evidence>
<keyword evidence="1" id="KW-0812">Transmembrane</keyword>
<dbReference type="AlphaFoldDB" id="A0A1D3TTG1"/>
<dbReference type="STRING" id="1619234.SAMN05421730_100932"/>
<accession>A0A1D3TTG1</accession>
<dbReference type="InterPro" id="IPR017259">
    <property type="entry name" value="UCP037672"/>
</dbReference>
<feature type="transmembrane region" description="Helical" evidence="1">
    <location>
        <begin position="6"/>
        <end position="29"/>
    </location>
</feature>
<evidence type="ECO:0000313" key="3">
    <source>
        <dbReference type="Proteomes" id="UP000199315"/>
    </source>
</evidence>
<dbReference type="RefSeq" id="WP_091233078.1">
    <property type="nucleotide sequence ID" value="NZ_FMKA01000009.1"/>
</dbReference>
<evidence type="ECO:0008006" key="4">
    <source>
        <dbReference type="Google" id="ProtNLM"/>
    </source>
</evidence>
<evidence type="ECO:0000313" key="2">
    <source>
        <dbReference type="EMBL" id="SCP97209.1"/>
    </source>
</evidence>
<keyword evidence="1" id="KW-0472">Membrane</keyword>
<feature type="transmembrane region" description="Helical" evidence="1">
    <location>
        <begin position="81"/>
        <end position="101"/>
    </location>
</feature>
<dbReference type="EMBL" id="FMKA01000009">
    <property type="protein sequence ID" value="SCP97209.1"/>
    <property type="molecule type" value="Genomic_DNA"/>
</dbReference>
<name>A0A1D3TTG1_9FIRM</name>
<proteinExistence type="predicted"/>
<keyword evidence="3" id="KW-1185">Reference proteome</keyword>
<protein>
    <recommendedName>
        <fullName evidence="4">DUF3784 domain-containing protein</fullName>
    </recommendedName>
</protein>